<organism evidence="1 2">
    <name type="scientific">Corchorus olitorius</name>
    <dbReference type="NCBI Taxonomy" id="93759"/>
    <lineage>
        <taxon>Eukaryota</taxon>
        <taxon>Viridiplantae</taxon>
        <taxon>Streptophyta</taxon>
        <taxon>Embryophyta</taxon>
        <taxon>Tracheophyta</taxon>
        <taxon>Spermatophyta</taxon>
        <taxon>Magnoliopsida</taxon>
        <taxon>eudicotyledons</taxon>
        <taxon>Gunneridae</taxon>
        <taxon>Pentapetalae</taxon>
        <taxon>rosids</taxon>
        <taxon>malvids</taxon>
        <taxon>Malvales</taxon>
        <taxon>Malvaceae</taxon>
        <taxon>Grewioideae</taxon>
        <taxon>Apeibeae</taxon>
        <taxon>Corchorus</taxon>
    </lineage>
</organism>
<dbReference type="EMBL" id="AWUE01016572">
    <property type="protein sequence ID" value="OMO90312.1"/>
    <property type="molecule type" value="Genomic_DNA"/>
</dbReference>
<gene>
    <name evidence="1" type="ORF">COLO4_19267</name>
</gene>
<dbReference type="Proteomes" id="UP000187203">
    <property type="component" value="Unassembled WGS sequence"/>
</dbReference>
<accession>A0A1R3J669</accession>
<protein>
    <submittedName>
        <fullName evidence="1">Uncharacterized protein</fullName>
    </submittedName>
</protein>
<evidence type="ECO:0000313" key="1">
    <source>
        <dbReference type="EMBL" id="OMO90312.1"/>
    </source>
</evidence>
<name>A0A1R3J669_9ROSI</name>
<evidence type="ECO:0000313" key="2">
    <source>
        <dbReference type="Proteomes" id="UP000187203"/>
    </source>
</evidence>
<keyword evidence="2" id="KW-1185">Reference proteome</keyword>
<proteinExistence type="predicted"/>
<reference evidence="2" key="1">
    <citation type="submission" date="2013-09" db="EMBL/GenBank/DDBJ databases">
        <title>Corchorus olitorius genome sequencing.</title>
        <authorList>
            <person name="Alam M."/>
            <person name="Haque M.S."/>
            <person name="Islam M.S."/>
            <person name="Emdad E.M."/>
            <person name="Islam M.M."/>
            <person name="Ahmed B."/>
            <person name="Halim A."/>
            <person name="Hossen Q.M.M."/>
            <person name="Hossain M.Z."/>
            <person name="Ahmed R."/>
            <person name="Khan M.M."/>
            <person name="Islam R."/>
            <person name="Rashid M.M."/>
            <person name="Khan S.A."/>
            <person name="Rahman M.S."/>
            <person name="Alam M."/>
            <person name="Yahiya A.S."/>
            <person name="Khan M.S."/>
            <person name="Azam M.S."/>
            <person name="Haque T."/>
            <person name="Lashkar M.Z.H."/>
            <person name="Akhand A.I."/>
            <person name="Morshed G."/>
            <person name="Roy S."/>
            <person name="Uddin K.S."/>
            <person name="Rabeya T."/>
            <person name="Hossain A.S."/>
            <person name="Chowdhury A."/>
            <person name="Snigdha A.R."/>
            <person name="Mortoza M.S."/>
            <person name="Matin S.A."/>
            <person name="Hoque S.M.E."/>
            <person name="Islam M.K."/>
            <person name="Roy D.K."/>
            <person name="Haider R."/>
            <person name="Moosa M.M."/>
            <person name="Elias S.M."/>
            <person name="Hasan A.M."/>
            <person name="Jahan S."/>
            <person name="Shafiuddin M."/>
            <person name="Mahmood N."/>
            <person name="Shommy N.S."/>
        </authorList>
    </citation>
    <scope>NUCLEOTIDE SEQUENCE [LARGE SCALE GENOMIC DNA]</scope>
    <source>
        <strain evidence="2">cv. O-4</strain>
    </source>
</reference>
<sequence length="37" mass="4091">MAAKGKNPTATLTTKLPGNLNGQVKLAMKWTYDSKRR</sequence>
<comment type="caution">
    <text evidence="1">The sequence shown here is derived from an EMBL/GenBank/DDBJ whole genome shotgun (WGS) entry which is preliminary data.</text>
</comment>
<dbReference type="AlphaFoldDB" id="A0A1R3J669"/>